<dbReference type="InterPro" id="IPR031314">
    <property type="entry name" value="DNK_dom"/>
</dbReference>
<sequence length="206" mass="24064">MGQAPFIAVEGPIGVGKSSLAKAISDHFGYYFLQEIVDENPFLHKFYKDIGEWSFQTEMFFLCNRYKQLEDTERDYLSSGKPVAADYHIFKNLIFAKRSLHQDQYDKYVQVFDILTKGQAKPNLIIYLTAELDTLFARIKKRGRGFEKDIDPTYLKQLSADYEAYMDEYERRHPHIPVLRFDGDKLDFVANGNDLTFIFDAIQEKL</sequence>
<feature type="domain" description="Deoxynucleoside kinase" evidence="8">
    <location>
        <begin position="7"/>
        <end position="203"/>
    </location>
</feature>
<keyword evidence="3 7" id="KW-0547">Nucleotide-binding</keyword>
<dbReference type="CDD" id="cd01673">
    <property type="entry name" value="dNK"/>
    <property type="match status" value="1"/>
</dbReference>
<evidence type="ECO:0000256" key="1">
    <source>
        <dbReference type="ARBA" id="ARBA00007420"/>
    </source>
</evidence>
<gene>
    <name evidence="9" type="ORF">KHA91_20495</name>
</gene>
<comment type="caution">
    <text evidence="9">The sequence shown here is derived from an EMBL/GenBank/DDBJ whole genome shotgun (WGS) entry which is preliminary data.</text>
</comment>
<evidence type="ECO:0000313" key="9">
    <source>
        <dbReference type="EMBL" id="MBS4225074.1"/>
    </source>
</evidence>
<comment type="similarity">
    <text evidence="1">Belongs to the DCK/DGK family.</text>
</comment>
<evidence type="ECO:0000313" key="10">
    <source>
        <dbReference type="Proteomes" id="UP000676456"/>
    </source>
</evidence>
<feature type="active site" description="Proton acceptor" evidence="6">
    <location>
        <position position="86"/>
    </location>
</feature>
<accession>A0A942Z5T0</accession>
<dbReference type="FunFam" id="3.40.50.300:FF:000659">
    <property type="entry name" value="Deoxyguanosine kinase"/>
    <property type="match status" value="1"/>
</dbReference>
<dbReference type="Gene3D" id="3.40.50.300">
    <property type="entry name" value="P-loop containing nucleotide triphosphate hydrolases"/>
    <property type="match status" value="1"/>
</dbReference>
<dbReference type="GO" id="GO:0019136">
    <property type="term" value="F:deoxynucleoside kinase activity"/>
    <property type="evidence" value="ECO:0007669"/>
    <property type="project" value="InterPro"/>
</dbReference>
<protein>
    <submittedName>
        <fullName evidence="9">Deoxynucleoside kinase</fullName>
    </submittedName>
</protein>
<dbReference type="Pfam" id="PF01712">
    <property type="entry name" value="dNK"/>
    <property type="match status" value="1"/>
</dbReference>
<dbReference type="EMBL" id="JAGYPN010000008">
    <property type="protein sequence ID" value="MBS4225074.1"/>
    <property type="molecule type" value="Genomic_DNA"/>
</dbReference>
<evidence type="ECO:0000256" key="2">
    <source>
        <dbReference type="ARBA" id="ARBA00022679"/>
    </source>
</evidence>
<keyword evidence="4 9" id="KW-0418">Kinase</keyword>
<dbReference type="SUPFAM" id="SSF52540">
    <property type="entry name" value="P-loop containing nucleoside triphosphate hydrolases"/>
    <property type="match status" value="1"/>
</dbReference>
<dbReference type="Proteomes" id="UP000676456">
    <property type="component" value="Unassembled WGS sequence"/>
</dbReference>
<dbReference type="PANTHER" id="PTHR10513:SF46">
    <property type="entry name" value="DEOXYGUANOSINE KINASE"/>
    <property type="match status" value="1"/>
</dbReference>
<evidence type="ECO:0000256" key="6">
    <source>
        <dbReference type="PIRSR" id="PIRSR000705-1"/>
    </source>
</evidence>
<evidence type="ECO:0000256" key="5">
    <source>
        <dbReference type="ARBA" id="ARBA00022840"/>
    </source>
</evidence>
<feature type="binding site" evidence="7">
    <location>
        <begin position="11"/>
        <end position="19"/>
    </location>
    <ligand>
        <name>ATP</name>
        <dbReference type="ChEBI" id="CHEBI:30616"/>
    </ligand>
</feature>
<keyword evidence="2" id="KW-0808">Transferase</keyword>
<dbReference type="AlphaFoldDB" id="A0A942Z5T0"/>
<keyword evidence="5 7" id="KW-0067">ATP-binding</keyword>
<dbReference type="PIRSF" id="PIRSF000705">
    <property type="entry name" value="DNK"/>
    <property type="match status" value="1"/>
</dbReference>
<feature type="binding site" evidence="7">
    <location>
        <begin position="186"/>
        <end position="188"/>
    </location>
    <ligand>
        <name>ATP</name>
        <dbReference type="ChEBI" id="CHEBI:30616"/>
    </ligand>
</feature>
<evidence type="ECO:0000256" key="3">
    <source>
        <dbReference type="ARBA" id="ARBA00022741"/>
    </source>
</evidence>
<dbReference type="RefSeq" id="WP_213100133.1">
    <property type="nucleotide sequence ID" value="NZ_JAGYPH010000008.1"/>
</dbReference>
<dbReference type="InterPro" id="IPR002624">
    <property type="entry name" value="DCK/DGK"/>
</dbReference>
<dbReference type="InterPro" id="IPR027417">
    <property type="entry name" value="P-loop_NTPase"/>
</dbReference>
<evidence type="ECO:0000256" key="4">
    <source>
        <dbReference type="ARBA" id="ARBA00022777"/>
    </source>
</evidence>
<proteinExistence type="inferred from homology"/>
<keyword evidence="10" id="KW-1185">Reference proteome</keyword>
<dbReference type="GO" id="GO:0005524">
    <property type="term" value="F:ATP binding"/>
    <property type="evidence" value="ECO:0007669"/>
    <property type="project" value="UniProtKB-KW"/>
</dbReference>
<evidence type="ECO:0000259" key="8">
    <source>
        <dbReference type="Pfam" id="PF01712"/>
    </source>
</evidence>
<dbReference type="PANTHER" id="PTHR10513">
    <property type="entry name" value="DEOXYNUCLEOSIDE KINASE"/>
    <property type="match status" value="1"/>
</dbReference>
<name>A0A942Z5T0_9BACI</name>
<evidence type="ECO:0000256" key="7">
    <source>
        <dbReference type="PIRSR" id="PIRSR000705-3"/>
    </source>
</evidence>
<dbReference type="InterPro" id="IPR050566">
    <property type="entry name" value="Deoxyribonucleoside_kinase"/>
</dbReference>
<reference evidence="9 10" key="1">
    <citation type="submission" date="2021-05" db="EMBL/GenBank/DDBJ databases">
        <title>Novel Bacillus species.</title>
        <authorList>
            <person name="Liu G."/>
        </authorList>
    </citation>
    <scope>NUCLEOTIDE SEQUENCE [LARGE SCALE GENOMIC DNA]</scope>
    <source>
        <strain evidence="9 10">FJAT-49682</strain>
    </source>
</reference>
<feature type="binding site" evidence="7">
    <location>
        <begin position="138"/>
        <end position="142"/>
    </location>
    <ligand>
        <name>ATP</name>
        <dbReference type="ChEBI" id="CHEBI:30616"/>
    </ligand>
</feature>
<dbReference type="GO" id="GO:0005737">
    <property type="term" value="C:cytoplasm"/>
    <property type="evidence" value="ECO:0007669"/>
    <property type="project" value="TreeGrafter"/>
</dbReference>
<organism evidence="9 10">
    <name type="scientific">Lederbergia citrea</name>
    <dbReference type="NCBI Taxonomy" id="2833581"/>
    <lineage>
        <taxon>Bacteria</taxon>
        <taxon>Bacillati</taxon>
        <taxon>Bacillota</taxon>
        <taxon>Bacilli</taxon>
        <taxon>Bacillales</taxon>
        <taxon>Bacillaceae</taxon>
        <taxon>Lederbergia</taxon>
    </lineage>
</organism>